<dbReference type="EMBL" id="JAUSUP010000001">
    <property type="protein sequence ID" value="MDQ0350826.1"/>
    <property type="molecule type" value="Genomic_DNA"/>
</dbReference>
<accession>A0ABU0DQV1</accession>
<organism evidence="2 3">
    <name type="scientific">Alkalibacillus filiformis</name>
    <dbReference type="NCBI Taxonomy" id="200990"/>
    <lineage>
        <taxon>Bacteria</taxon>
        <taxon>Bacillati</taxon>
        <taxon>Bacillota</taxon>
        <taxon>Bacilli</taxon>
        <taxon>Bacillales</taxon>
        <taxon>Bacillaceae</taxon>
        <taxon>Alkalibacillus</taxon>
    </lineage>
</organism>
<dbReference type="RefSeq" id="WP_307066024.1">
    <property type="nucleotide sequence ID" value="NZ_JAUSUP010000001.1"/>
</dbReference>
<feature type="domain" description="YpoC-like" evidence="1">
    <location>
        <begin position="4"/>
        <end position="112"/>
    </location>
</feature>
<dbReference type="Proteomes" id="UP001236723">
    <property type="component" value="Unassembled WGS sequence"/>
</dbReference>
<name>A0ABU0DQV1_9BACI</name>
<dbReference type="InterPro" id="IPR048427">
    <property type="entry name" value="YpoC"/>
</dbReference>
<reference evidence="2 3" key="1">
    <citation type="submission" date="2023-07" db="EMBL/GenBank/DDBJ databases">
        <title>Genomic Encyclopedia of Type Strains, Phase IV (KMG-IV): sequencing the most valuable type-strain genomes for metagenomic binning, comparative biology and taxonomic classification.</title>
        <authorList>
            <person name="Goeker M."/>
        </authorList>
    </citation>
    <scope>NUCLEOTIDE SEQUENCE [LARGE SCALE GENOMIC DNA]</scope>
    <source>
        <strain evidence="2 3">DSM 15448</strain>
    </source>
</reference>
<proteinExistence type="predicted"/>
<dbReference type="Pfam" id="PF21747">
    <property type="entry name" value="YpoC"/>
    <property type="match status" value="1"/>
</dbReference>
<sequence>MNVEEIESKFSSWEEVSTHVEELAETRQFKETKSYVLSYLDQLKQIILLCNQLDTSNVYEDCSHFDQLQYAPINVGERLEFVETRCHHRHGYIQLNEMYKEMKKKFAIAKLKAN</sequence>
<evidence type="ECO:0000259" key="1">
    <source>
        <dbReference type="Pfam" id="PF21747"/>
    </source>
</evidence>
<evidence type="ECO:0000313" key="2">
    <source>
        <dbReference type="EMBL" id="MDQ0350826.1"/>
    </source>
</evidence>
<keyword evidence="3" id="KW-1185">Reference proteome</keyword>
<comment type="caution">
    <text evidence="2">The sequence shown here is derived from an EMBL/GenBank/DDBJ whole genome shotgun (WGS) entry which is preliminary data.</text>
</comment>
<protein>
    <recommendedName>
        <fullName evidence="1">YpoC-like domain-containing protein</fullName>
    </recommendedName>
</protein>
<evidence type="ECO:0000313" key="3">
    <source>
        <dbReference type="Proteomes" id="UP001236723"/>
    </source>
</evidence>
<gene>
    <name evidence="2" type="ORF">J2R98_000629</name>
</gene>